<reference evidence="6 7" key="1">
    <citation type="submission" date="2020-02" db="EMBL/GenBank/DDBJ databases">
        <authorList>
            <person name="Zhang X.-Y."/>
        </authorList>
    </citation>
    <scope>NUCLEOTIDE SEQUENCE [LARGE SCALE GENOMIC DNA]</scope>
    <source>
        <strain evidence="6 7">C33</strain>
    </source>
</reference>
<dbReference type="SUPFAM" id="SSF51182">
    <property type="entry name" value="RmlC-like cupins"/>
    <property type="match status" value="1"/>
</dbReference>
<dbReference type="GO" id="GO:0008270">
    <property type="term" value="F:zinc ion binding"/>
    <property type="evidence" value="ECO:0007669"/>
    <property type="project" value="InterPro"/>
</dbReference>
<dbReference type="InterPro" id="IPR014710">
    <property type="entry name" value="RmlC-like_jellyroll"/>
</dbReference>
<dbReference type="GO" id="GO:0004476">
    <property type="term" value="F:mannose-6-phosphate isomerase activity"/>
    <property type="evidence" value="ECO:0007669"/>
    <property type="project" value="InterPro"/>
</dbReference>
<dbReference type="Gene3D" id="2.60.120.10">
    <property type="entry name" value="Jelly Rolls"/>
    <property type="match status" value="1"/>
</dbReference>
<dbReference type="PIRSF" id="PIRSF036894">
    <property type="entry name" value="PMI_Firm_short"/>
    <property type="match status" value="1"/>
</dbReference>
<dbReference type="RefSeq" id="WP_164210699.1">
    <property type="nucleotide sequence ID" value="NZ_JAAGSC010000039.1"/>
</dbReference>
<feature type="domain" description="Phosphomannose isomerase type I catalytic" evidence="5">
    <location>
        <begin position="6"/>
        <end position="106"/>
    </location>
</feature>
<dbReference type="InterPro" id="IPR011051">
    <property type="entry name" value="RmlC_Cupin_sf"/>
</dbReference>
<feature type="binding site" evidence="3">
    <location>
        <position position="97"/>
    </location>
    <ligand>
        <name>Zn(2+)</name>
        <dbReference type="ChEBI" id="CHEBI:29105"/>
    </ligand>
</feature>
<evidence type="ECO:0000256" key="2">
    <source>
        <dbReference type="ARBA" id="ARBA00022833"/>
    </source>
</evidence>
<keyword evidence="2 3" id="KW-0862">Zinc</keyword>
<evidence type="ECO:0000259" key="5">
    <source>
        <dbReference type="Pfam" id="PF20511"/>
    </source>
</evidence>
<keyword evidence="6" id="KW-0413">Isomerase</keyword>
<dbReference type="Pfam" id="PF20511">
    <property type="entry name" value="PMI_typeI_cat"/>
    <property type="match status" value="1"/>
</dbReference>
<gene>
    <name evidence="6" type="ORF">G3I74_06115</name>
</gene>
<feature type="binding site" evidence="3">
    <location>
        <position position="113"/>
    </location>
    <ligand>
        <name>Zn(2+)</name>
        <dbReference type="ChEBI" id="CHEBI:29105"/>
    </ligand>
</feature>
<dbReference type="PANTHER" id="PTHR42742:SF3">
    <property type="entry name" value="FRUCTOKINASE"/>
    <property type="match status" value="1"/>
</dbReference>
<dbReference type="GO" id="GO:0005975">
    <property type="term" value="P:carbohydrate metabolic process"/>
    <property type="evidence" value="ECO:0007669"/>
    <property type="project" value="InterPro"/>
</dbReference>
<evidence type="ECO:0000256" key="1">
    <source>
        <dbReference type="ARBA" id="ARBA00022723"/>
    </source>
</evidence>
<dbReference type="AlphaFoldDB" id="A0A845UZF4"/>
<dbReference type="Proteomes" id="UP000484885">
    <property type="component" value="Unassembled WGS sequence"/>
</dbReference>
<dbReference type="InterPro" id="IPR046457">
    <property type="entry name" value="PMI_typeI_cat"/>
</dbReference>
<protein>
    <submittedName>
        <fullName evidence="6">Mannose-6-phosphate isomerase</fullName>
    </submittedName>
</protein>
<comment type="caution">
    <text evidence="6">The sequence shown here is derived from an EMBL/GenBank/DDBJ whole genome shotgun (WGS) entry which is preliminary data.</text>
</comment>
<name>A0A845UZF4_9GAMM</name>
<accession>A0A845UZF4</accession>
<dbReference type="PANTHER" id="PTHR42742">
    <property type="entry name" value="TRANSCRIPTIONAL REPRESSOR MPRA"/>
    <property type="match status" value="1"/>
</dbReference>
<keyword evidence="7" id="KW-1185">Reference proteome</keyword>
<keyword evidence="1 3" id="KW-0479">Metal-binding</keyword>
<feature type="binding site" evidence="3">
    <location>
        <position position="171"/>
    </location>
    <ligand>
        <name>Zn(2+)</name>
        <dbReference type="ChEBI" id="CHEBI:29105"/>
    </ligand>
</feature>
<evidence type="ECO:0000256" key="4">
    <source>
        <dbReference type="PIRSR" id="PIRSR036894-2"/>
    </source>
</evidence>
<sequence length="316" mass="35420">MNTIQFKPIYQERVWGGRWLAGKFGRELPGANPVGESWEMVDRPEAQSVCTRTGKTLRELLQQHSAEIMGPLYDPAQPFPILVKWLDCSDRLSLQVHPPAKIAAELDGEPKTECWYLADTTPDAALIVGLKRGVTRENFEQAIQDEALEPLLHRFPVKPGESILLESGRLHAIDAGNLILEIQQNSDTTYRVYDWGRKGLDGKPRQLHVTQSLKSIDFEDFEPAVTPASSEESESVLAECPQFRIRQRQFVEGERFGPPRAREPMILSVVEGELREGESGEVYTAGANLLLPYAWDGELICSGCCMALVTDRFVDV</sequence>
<dbReference type="CDD" id="cd07010">
    <property type="entry name" value="cupin_PMI_type_I_N_bac"/>
    <property type="match status" value="1"/>
</dbReference>
<comment type="cofactor">
    <cofactor evidence="3">
        <name>Zn(2+)</name>
        <dbReference type="ChEBI" id="CHEBI:29105"/>
    </cofactor>
    <text evidence="3">Binds 1 zinc ion per subunit.</text>
</comment>
<dbReference type="InterPro" id="IPR051804">
    <property type="entry name" value="Carb_Metab_Reg_Kinase/Isom"/>
</dbReference>
<proteinExistence type="predicted"/>
<dbReference type="InterPro" id="IPR014628">
    <property type="entry name" value="Man6P_isomerase_Firm_short"/>
</dbReference>
<evidence type="ECO:0000256" key="3">
    <source>
        <dbReference type="PIRSR" id="PIRSR036894-1"/>
    </source>
</evidence>
<feature type="active site" evidence="4">
    <location>
        <position position="191"/>
    </location>
</feature>
<organism evidence="6 7">
    <name type="scientific">Wenzhouxiangella limi</name>
    <dbReference type="NCBI Taxonomy" id="2707351"/>
    <lineage>
        <taxon>Bacteria</taxon>
        <taxon>Pseudomonadati</taxon>
        <taxon>Pseudomonadota</taxon>
        <taxon>Gammaproteobacteria</taxon>
        <taxon>Chromatiales</taxon>
        <taxon>Wenzhouxiangellaceae</taxon>
        <taxon>Wenzhouxiangella</taxon>
    </lineage>
</organism>
<dbReference type="EMBL" id="JAAGSC010000039">
    <property type="protein sequence ID" value="NDY95300.1"/>
    <property type="molecule type" value="Genomic_DNA"/>
</dbReference>
<evidence type="ECO:0000313" key="7">
    <source>
        <dbReference type="Proteomes" id="UP000484885"/>
    </source>
</evidence>
<evidence type="ECO:0000313" key="6">
    <source>
        <dbReference type="EMBL" id="NDY95300.1"/>
    </source>
</evidence>